<sequence length="98" mass="11306">MQYLADCSVLIVSAALAVTKTYSRQSKQEFPALMQQINQLVLDHEVNLKLHSILLSKSVEKLRSTSEQDFFPKEFIRICREQFTLLSEQLLKGEMTKT</sequence>
<dbReference type="AlphaFoldDB" id="A0A8H5CIC5"/>
<protein>
    <submittedName>
        <fullName evidence="1">Uncharacterized protein</fullName>
    </submittedName>
</protein>
<accession>A0A8H5CIC5</accession>
<dbReference type="EMBL" id="JAACJM010000168">
    <property type="protein sequence ID" value="KAF5341303.1"/>
    <property type="molecule type" value="Genomic_DNA"/>
</dbReference>
<name>A0A8H5CIC5_9AGAR</name>
<comment type="caution">
    <text evidence="1">The sequence shown here is derived from an EMBL/GenBank/DDBJ whole genome shotgun (WGS) entry which is preliminary data.</text>
</comment>
<keyword evidence="2" id="KW-1185">Reference proteome</keyword>
<organism evidence="1 2">
    <name type="scientific">Tetrapyrgos nigripes</name>
    <dbReference type="NCBI Taxonomy" id="182062"/>
    <lineage>
        <taxon>Eukaryota</taxon>
        <taxon>Fungi</taxon>
        <taxon>Dikarya</taxon>
        <taxon>Basidiomycota</taxon>
        <taxon>Agaricomycotina</taxon>
        <taxon>Agaricomycetes</taxon>
        <taxon>Agaricomycetidae</taxon>
        <taxon>Agaricales</taxon>
        <taxon>Marasmiineae</taxon>
        <taxon>Marasmiaceae</taxon>
        <taxon>Tetrapyrgos</taxon>
    </lineage>
</organism>
<dbReference type="Proteomes" id="UP000559256">
    <property type="component" value="Unassembled WGS sequence"/>
</dbReference>
<evidence type="ECO:0000313" key="1">
    <source>
        <dbReference type="EMBL" id="KAF5341303.1"/>
    </source>
</evidence>
<reference evidence="1 2" key="1">
    <citation type="journal article" date="2020" name="ISME J.">
        <title>Uncovering the hidden diversity of litter-decomposition mechanisms in mushroom-forming fungi.</title>
        <authorList>
            <person name="Floudas D."/>
            <person name="Bentzer J."/>
            <person name="Ahren D."/>
            <person name="Johansson T."/>
            <person name="Persson P."/>
            <person name="Tunlid A."/>
        </authorList>
    </citation>
    <scope>NUCLEOTIDE SEQUENCE [LARGE SCALE GENOMIC DNA]</scope>
    <source>
        <strain evidence="1 2">CBS 291.85</strain>
    </source>
</reference>
<proteinExistence type="predicted"/>
<evidence type="ECO:0000313" key="2">
    <source>
        <dbReference type="Proteomes" id="UP000559256"/>
    </source>
</evidence>
<gene>
    <name evidence="1" type="ORF">D9758_016644</name>
</gene>